<evidence type="ECO:0000313" key="1">
    <source>
        <dbReference type="EMBL" id="MDB7932169.1"/>
    </source>
</evidence>
<dbReference type="EMBL" id="JAQLWV010000004">
    <property type="protein sequence ID" value="MDB7932169.1"/>
    <property type="molecule type" value="Genomic_DNA"/>
</dbReference>
<evidence type="ECO:0000313" key="2">
    <source>
        <dbReference type="Proteomes" id="UP001211173"/>
    </source>
</evidence>
<accession>A0AAW6CEN5</accession>
<dbReference type="RefSeq" id="WP_195324946.1">
    <property type="nucleotide sequence ID" value="NZ_JADMVZ010000006.1"/>
</dbReference>
<proteinExistence type="predicted"/>
<protein>
    <submittedName>
        <fullName evidence="1">Uncharacterized protein</fullName>
    </submittedName>
</protein>
<dbReference type="AlphaFoldDB" id="A0AAW6CEN5"/>
<organism evidence="1 2">
    <name type="scientific">Flavonifractor plautii</name>
    <name type="common">Fusobacterium plautii</name>
    <dbReference type="NCBI Taxonomy" id="292800"/>
    <lineage>
        <taxon>Bacteria</taxon>
        <taxon>Bacillati</taxon>
        <taxon>Bacillota</taxon>
        <taxon>Clostridia</taxon>
        <taxon>Eubacteriales</taxon>
        <taxon>Oscillospiraceae</taxon>
        <taxon>Flavonifractor</taxon>
    </lineage>
</organism>
<comment type="caution">
    <text evidence="1">The sequence shown here is derived from an EMBL/GenBank/DDBJ whole genome shotgun (WGS) entry which is preliminary data.</text>
</comment>
<gene>
    <name evidence="1" type="ORF">PNE06_03670</name>
</gene>
<reference evidence="1" key="1">
    <citation type="submission" date="2023-01" db="EMBL/GenBank/DDBJ databases">
        <title>Human gut microbiome strain richness.</title>
        <authorList>
            <person name="Chen-Liaw A."/>
        </authorList>
    </citation>
    <scope>NUCLEOTIDE SEQUENCE</scope>
    <source>
        <strain evidence="1">1001287st1_F4_1001285I_161205</strain>
    </source>
</reference>
<name>A0AAW6CEN5_FLAPL</name>
<dbReference type="Proteomes" id="UP001211173">
    <property type="component" value="Unassembled WGS sequence"/>
</dbReference>
<sequence length="74" mass="8329">MKSFRVNHVPWCAPEGLAALVRARSLESAVRKVKEGRDLRLPDGTYYIFEEGRYARGLQITLSPKNVILKNGGK</sequence>